<keyword evidence="2" id="KW-0808">Transferase</keyword>
<keyword evidence="11" id="KW-1185">Reference proteome</keyword>
<evidence type="ECO:0000313" key="11">
    <source>
        <dbReference type="Proteomes" id="UP000242877"/>
    </source>
</evidence>
<dbReference type="PANTHER" id="PTHR22770">
    <property type="entry name" value="UBIQUITIN CONJUGATING ENZYME 7 INTERACTING PROTEIN-RELATED"/>
    <property type="match status" value="1"/>
</dbReference>
<feature type="region of interest" description="Disordered" evidence="8">
    <location>
        <begin position="1"/>
        <end position="36"/>
    </location>
</feature>
<sequence length="304" mass="34772">MAIANRTRGESARKFMGVRPPRLPPPELSIKPRHRRQRTINSQNTVYGRAMKVTKPNVSKHKKPALTKVKPVSTGIAQEPLRKEKIILRLSLPRIHECQCCFTSYPLSSIIYCPLDPSHKICKTCLSHHARTQIGLLKYEIRCICASALATCDAQYPLSSLTFLLDQKLVDKLLDLEQQASLQQADICGIEKCGFCDYMEIYPDIDGLKGETVFQCRRKECMRKTCRMCRFEEHPYLTCEQFYAMQAKNNLKDGSAARKHIEESMSSALIRLCTNEACKTPMIKEGGCNKLTCPRWKRVWEEIV</sequence>
<evidence type="ECO:0000256" key="2">
    <source>
        <dbReference type="ARBA" id="ARBA00022679"/>
    </source>
</evidence>
<dbReference type="GO" id="GO:0016740">
    <property type="term" value="F:transferase activity"/>
    <property type="evidence" value="ECO:0007669"/>
    <property type="project" value="UniProtKB-KW"/>
</dbReference>
<dbReference type="Pfam" id="PF26200">
    <property type="entry name" value="Rcat_RNF216"/>
    <property type="match status" value="1"/>
</dbReference>
<evidence type="ECO:0000313" key="10">
    <source>
        <dbReference type="EMBL" id="KZZ91639.1"/>
    </source>
</evidence>
<keyword evidence="3" id="KW-0479">Metal-binding</keyword>
<evidence type="ECO:0000256" key="1">
    <source>
        <dbReference type="ARBA" id="ARBA00004906"/>
    </source>
</evidence>
<evidence type="ECO:0000256" key="8">
    <source>
        <dbReference type="SAM" id="MobiDB-lite"/>
    </source>
</evidence>
<keyword evidence="7" id="KW-0862">Zinc</keyword>
<proteinExistence type="predicted"/>
<accession>A0A167YQL5</accession>
<dbReference type="VEuPathDB" id="FungiDB:AAP_03345"/>
<dbReference type="PROSITE" id="PS51873">
    <property type="entry name" value="TRIAD"/>
    <property type="match status" value="1"/>
</dbReference>
<gene>
    <name evidence="10" type="ORF">AAP_03345</name>
</gene>
<comment type="caution">
    <text evidence="10">The sequence shown here is derived from an EMBL/GenBank/DDBJ whole genome shotgun (WGS) entry which is preliminary data.</text>
</comment>
<protein>
    <recommendedName>
        <fullName evidence="9">RING-type domain-containing protein</fullName>
    </recommendedName>
</protein>
<dbReference type="AlphaFoldDB" id="A0A167YQL5"/>
<evidence type="ECO:0000256" key="5">
    <source>
        <dbReference type="ARBA" id="ARBA00022771"/>
    </source>
</evidence>
<comment type="pathway">
    <text evidence="1">Protein modification; protein ubiquitination.</text>
</comment>
<dbReference type="InterPro" id="IPR051628">
    <property type="entry name" value="LUBAC_E3_Ligases"/>
</dbReference>
<keyword evidence="5" id="KW-0863">Zinc-finger</keyword>
<dbReference type="InterPro" id="IPR044066">
    <property type="entry name" value="TRIAD_supradom"/>
</dbReference>
<reference evidence="10 11" key="1">
    <citation type="journal article" date="2016" name="Genome Biol. Evol.">
        <title>Divergent and convergent evolution of fungal pathogenicity.</title>
        <authorList>
            <person name="Shang Y."/>
            <person name="Xiao G."/>
            <person name="Zheng P."/>
            <person name="Cen K."/>
            <person name="Zhan S."/>
            <person name="Wang C."/>
        </authorList>
    </citation>
    <scope>NUCLEOTIDE SEQUENCE [LARGE SCALE GENOMIC DNA]</scope>
    <source>
        <strain evidence="10 11">ARSEF 7405</strain>
    </source>
</reference>
<dbReference type="PANTHER" id="PTHR22770:SF47">
    <property type="entry name" value="E3 UBIQUITIN-PROTEIN LIGASE RNF216"/>
    <property type="match status" value="1"/>
</dbReference>
<dbReference type="Proteomes" id="UP000242877">
    <property type="component" value="Unassembled WGS sequence"/>
</dbReference>
<dbReference type="CDD" id="cd20339">
    <property type="entry name" value="BRcat_RBR_RNF216"/>
    <property type="match status" value="1"/>
</dbReference>
<evidence type="ECO:0000256" key="4">
    <source>
        <dbReference type="ARBA" id="ARBA00022737"/>
    </source>
</evidence>
<feature type="domain" description="RING-type" evidence="9">
    <location>
        <begin position="94"/>
        <end position="304"/>
    </location>
</feature>
<evidence type="ECO:0000256" key="6">
    <source>
        <dbReference type="ARBA" id="ARBA00022786"/>
    </source>
</evidence>
<evidence type="ECO:0000259" key="9">
    <source>
        <dbReference type="PROSITE" id="PS51873"/>
    </source>
</evidence>
<dbReference type="OrthoDB" id="10009520at2759"/>
<name>A0A167YQL5_9EURO</name>
<organism evidence="10 11">
    <name type="scientific">Ascosphaera apis ARSEF 7405</name>
    <dbReference type="NCBI Taxonomy" id="392613"/>
    <lineage>
        <taxon>Eukaryota</taxon>
        <taxon>Fungi</taxon>
        <taxon>Dikarya</taxon>
        <taxon>Ascomycota</taxon>
        <taxon>Pezizomycotina</taxon>
        <taxon>Eurotiomycetes</taxon>
        <taxon>Eurotiomycetidae</taxon>
        <taxon>Onygenales</taxon>
        <taxon>Ascosphaeraceae</taxon>
        <taxon>Ascosphaera</taxon>
    </lineage>
</organism>
<evidence type="ECO:0000256" key="3">
    <source>
        <dbReference type="ARBA" id="ARBA00022723"/>
    </source>
</evidence>
<keyword evidence="4" id="KW-0677">Repeat</keyword>
<dbReference type="EMBL" id="AZGZ01000013">
    <property type="protein sequence ID" value="KZZ91639.1"/>
    <property type="molecule type" value="Genomic_DNA"/>
</dbReference>
<dbReference type="InterPro" id="IPR047545">
    <property type="entry name" value="BRcat_RBR_RNF216"/>
</dbReference>
<evidence type="ECO:0000256" key="7">
    <source>
        <dbReference type="ARBA" id="ARBA00022833"/>
    </source>
</evidence>
<dbReference type="GO" id="GO:0008270">
    <property type="term" value="F:zinc ion binding"/>
    <property type="evidence" value="ECO:0007669"/>
    <property type="project" value="UniProtKB-KW"/>
</dbReference>
<keyword evidence="6" id="KW-0833">Ubl conjugation pathway</keyword>